<dbReference type="GO" id="GO:0000160">
    <property type="term" value="P:phosphorelay signal transduction system"/>
    <property type="evidence" value="ECO:0007669"/>
    <property type="project" value="InterPro"/>
</dbReference>
<dbReference type="EMBL" id="JABBFW010000009">
    <property type="protein sequence ID" value="NML16331.1"/>
    <property type="molecule type" value="Genomic_DNA"/>
</dbReference>
<dbReference type="Gene3D" id="3.40.50.2300">
    <property type="match status" value="1"/>
</dbReference>
<evidence type="ECO:0000256" key="1">
    <source>
        <dbReference type="ARBA" id="ARBA00022553"/>
    </source>
</evidence>
<feature type="modified residue" description="4-aspartylphosphate" evidence="2">
    <location>
        <position position="70"/>
    </location>
</feature>
<protein>
    <submittedName>
        <fullName evidence="4">Response regulator</fullName>
    </submittedName>
</protein>
<evidence type="ECO:0000259" key="3">
    <source>
        <dbReference type="PROSITE" id="PS50110"/>
    </source>
</evidence>
<accession>A0A848FEL0</accession>
<keyword evidence="5" id="KW-1185">Reference proteome</keyword>
<dbReference type="Pfam" id="PF00072">
    <property type="entry name" value="Response_reg"/>
    <property type="match status" value="1"/>
</dbReference>
<dbReference type="InterPro" id="IPR011006">
    <property type="entry name" value="CheY-like_superfamily"/>
</dbReference>
<dbReference type="PROSITE" id="PS50110">
    <property type="entry name" value="RESPONSE_REGULATORY"/>
    <property type="match status" value="1"/>
</dbReference>
<dbReference type="PANTHER" id="PTHR44591:SF23">
    <property type="entry name" value="CHEY SUBFAMILY"/>
    <property type="match status" value="1"/>
</dbReference>
<comment type="caution">
    <text evidence="4">The sequence shown here is derived from an EMBL/GenBank/DDBJ whole genome shotgun (WGS) entry which is preliminary data.</text>
</comment>
<keyword evidence="1 2" id="KW-0597">Phosphoprotein</keyword>
<dbReference type="InterPro" id="IPR001789">
    <property type="entry name" value="Sig_transdc_resp-reg_receiver"/>
</dbReference>
<sequence>MSADPHATPAGGAGERPPRRVLYIEDEPLNVLLMTEMFRGHEGWVLQVERDGASGLRAAREDAPELLLIDMNLPDMNGLEIIARLRADPATAKLPCIALSADALPEQARVARQAGFDDYWTKPISIAQMWTSLAQWLP</sequence>
<evidence type="ECO:0000313" key="4">
    <source>
        <dbReference type="EMBL" id="NML16331.1"/>
    </source>
</evidence>
<evidence type="ECO:0000256" key="2">
    <source>
        <dbReference type="PROSITE-ProRule" id="PRU00169"/>
    </source>
</evidence>
<dbReference type="Proteomes" id="UP000574067">
    <property type="component" value="Unassembled WGS sequence"/>
</dbReference>
<name>A0A848FEL0_9BURK</name>
<organism evidence="4 5">
    <name type="scientific">Azohydromonas caseinilytica</name>
    <dbReference type="NCBI Taxonomy" id="2728836"/>
    <lineage>
        <taxon>Bacteria</taxon>
        <taxon>Pseudomonadati</taxon>
        <taxon>Pseudomonadota</taxon>
        <taxon>Betaproteobacteria</taxon>
        <taxon>Burkholderiales</taxon>
        <taxon>Sphaerotilaceae</taxon>
        <taxon>Azohydromonas</taxon>
    </lineage>
</organism>
<dbReference type="AlphaFoldDB" id="A0A848FEL0"/>
<proteinExistence type="predicted"/>
<dbReference type="InterPro" id="IPR050595">
    <property type="entry name" value="Bact_response_regulator"/>
</dbReference>
<evidence type="ECO:0000313" key="5">
    <source>
        <dbReference type="Proteomes" id="UP000574067"/>
    </source>
</evidence>
<reference evidence="4 5" key="1">
    <citation type="submission" date="2020-04" db="EMBL/GenBank/DDBJ databases">
        <title>Azohydromonas sp. isolated from soil.</title>
        <authorList>
            <person name="Dahal R.H."/>
        </authorList>
    </citation>
    <scope>NUCLEOTIDE SEQUENCE [LARGE SCALE GENOMIC DNA]</scope>
    <source>
        <strain evidence="4 5">G-1-1-14</strain>
    </source>
</reference>
<dbReference type="PANTHER" id="PTHR44591">
    <property type="entry name" value="STRESS RESPONSE REGULATOR PROTEIN 1"/>
    <property type="match status" value="1"/>
</dbReference>
<feature type="domain" description="Response regulatory" evidence="3">
    <location>
        <begin position="20"/>
        <end position="137"/>
    </location>
</feature>
<dbReference type="SMART" id="SM00448">
    <property type="entry name" value="REC"/>
    <property type="match status" value="1"/>
</dbReference>
<dbReference type="SUPFAM" id="SSF52172">
    <property type="entry name" value="CheY-like"/>
    <property type="match status" value="1"/>
</dbReference>
<dbReference type="RefSeq" id="WP_169161228.1">
    <property type="nucleotide sequence ID" value="NZ_JABBFW010000009.1"/>
</dbReference>
<gene>
    <name evidence="4" type="ORF">HHL10_15220</name>
</gene>